<gene>
    <name evidence="4" type="ORF">HOO65_100011</name>
</gene>
<protein>
    <submittedName>
        <fullName evidence="4">115 kDa protein in type-1 retrotransposable element R1DM</fullName>
    </submittedName>
</protein>
<dbReference type="InterPro" id="IPR012337">
    <property type="entry name" value="RNaseH-like_sf"/>
</dbReference>
<dbReference type="EMBL" id="JABSNW010000010">
    <property type="protein sequence ID" value="KAL2884607.1"/>
    <property type="molecule type" value="Genomic_DNA"/>
</dbReference>
<proteinExistence type="predicted"/>
<dbReference type="RefSeq" id="XP_070855788.1">
    <property type="nucleotide sequence ID" value="XM_071004651.1"/>
</dbReference>
<evidence type="ECO:0000313" key="4">
    <source>
        <dbReference type="EMBL" id="KAL2884607.1"/>
    </source>
</evidence>
<dbReference type="PROSITE" id="PS50994">
    <property type="entry name" value="INTEGRASE"/>
    <property type="match status" value="1"/>
</dbReference>
<dbReference type="Gene3D" id="3.30.420.10">
    <property type="entry name" value="Ribonuclease H-like superfamily/Ribonuclease H"/>
    <property type="match status" value="1"/>
</dbReference>
<feature type="compositionally biased region" description="Basic and acidic residues" evidence="2">
    <location>
        <begin position="128"/>
        <end position="142"/>
    </location>
</feature>
<feature type="domain" description="Integrase catalytic" evidence="3">
    <location>
        <begin position="244"/>
        <end position="428"/>
    </location>
</feature>
<dbReference type="GeneID" id="98121580"/>
<name>A0ABR4M8K7_9PEZI</name>
<feature type="region of interest" description="Disordered" evidence="2">
    <location>
        <begin position="1"/>
        <end position="23"/>
    </location>
</feature>
<dbReference type="Proteomes" id="UP001610728">
    <property type="component" value="Unassembled WGS sequence"/>
</dbReference>
<reference evidence="4 5" key="1">
    <citation type="submission" date="2020-05" db="EMBL/GenBank/DDBJ databases">
        <title>Ceratocystis lukuohia genome.</title>
        <authorList>
            <person name="Harrington T.C."/>
            <person name="Kim K."/>
            <person name="Mayers C.G."/>
        </authorList>
    </citation>
    <scope>NUCLEOTIDE SEQUENCE [LARGE SCALE GENOMIC DNA]</scope>
    <source>
        <strain evidence="4 5">C4212</strain>
    </source>
</reference>
<evidence type="ECO:0000313" key="5">
    <source>
        <dbReference type="Proteomes" id="UP001610728"/>
    </source>
</evidence>
<dbReference type="InterPro" id="IPR036397">
    <property type="entry name" value="RNaseH_sf"/>
</dbReference>
<feature type="region of interest" description="Disordered" evidence="2">
    <location>
        <begin position="478"/>
        <end position="527"/>
    </location>
</feature>
<sequence length="527" mass="58459">MAKRTAPKLADRQGAAAKAKSHEAVKQGGVWQTVTARQLRTPPAGVCHSQWLACRYKVHPCITGLFYEKKPEEWMTPPEMVRHINGNLGSPTYGVETHNTTPVEMATIKQDDKKKKKKKGNCPHHPKGVHDDEKCQEHPDKKKATKPSKAVTIRRSLGTSLFTSALSSIEGDPVHPDLWFVDSCASFHVRGNRSLLANFKPIERMPIEGSGGESTTFWALLKFRCTLCWTANLAKKAYAAASETCTQKLGDRIHADLIGPITPASSEGYCYVLLIIGVATRHVWTRFLVTKQADNVAEHLLNLIKTRFDGRIRPFHVDGGTEFKSLLKTLEQTAAQIATGISVQAIREQRNLALQSTKAANAAQTASNATENLIIEKEQANRSALNAQKSVDQVGEAVWFIDAWAVEQLLAIIRASQATEVQVSIEESLSHPCLTVYPKSIEHYSGETHGVVPRRNLKALFQIRWIWDIITPENQATFTSTTEEPTTSDAASASVTLLTEPEYPDPEDPLYERKESTVEKNRQAREA</sequence>
<keyword evidence="5" id="KW-1185">Reference proteome</keyword>
<keyword evidence="1" id="KW-0694">RNA-binding</keyword>
<comment type="caution">
    <text evidence="4">The sequence shown here is derived from an EMBL/GenBank/DDBJ whole genome shotgun (WGS) entry which is preliminary data.</text>
</comment>
<organism evidence="4 5">
    <name type="scientific">Ceratocystis lukuohia</name>
    <dbReference type="NCBI Taxonomy" id="2019550"/>
    <lineage>
        <taxon>Eukaryota</taxon>
        <taxon>Fungi</taxon>
        <taxon>Dikarya</taxon>
        <taxon>Ascomycota</taxon>
        <taxon>Pezizomycotina</taxon>
        <taxon>Sordariomycetes</taxon>
        <taxon>Hypocreomycetidae</taxon>
        <taxon>Microascales</taxon>
        <taxon>Ceratocystidaceae</taxon>
        <taxon>Ceratocystis</taxon>
    </lineage>
</organism>
<dbReference type="SUPFAM" id="SSF53098">
    <property type="entry name" value="Ribonuclease H-like"/>
    <property type="match status" value="1"/>
</dbReference>
<dbReference type="InterPro" id="IPR001584">
    <property type="entry name" value="Integrase_cat-core"/>
</dbReference>
<feature type="region of interest" description="Disordered" evidence="2">
    <location>
        <begin position="105"/>
        <end position="150"/>
    </location>
</feature>
<evidence type="ECO:0000256" key="1">
    <source>
        <dbReference type="ARBA" id="ARBA00022884"/>
    </source>
</evidence>
<feature type="compositionally biased region" description="Basic and acidic residues" evidence="2">
    <location>
        <begin position="510"/>
        <end position="527"/>
    </location>
</feature>
<accession>A0ABR4M8K7</accession>
<feature type="compositionally biased region" description="Basic residues" evidence="2">
    <location>
        <begin position="114"/>
        <end position="127"/>
    </location>
</feature>
<evidence type="ECO:0000256" key="2">
    <source>
        <dbReference type="SAM" id="MobiDB-lite"/>
    </source>
</evidence>
<evidence type="ECO:0000259" key="3">
    <source>
        <dbReference type="PROSITE" id="PS50994"/>
    </source>
</evidence>
<feature type="compositionally biased region" description="Low complexity" evidence="2">
    <location>
        <begin position="478"/>
        <end position="501"/>
    </location>
</feature>